<evidence type="ECO:0000256" key="4">
    <source>
        <dbReference type="ARBA" id="ARBA00025742"/>
    </source>
</evidence>
<dbReference type="SUPFAM" id="SSF56300">
    <property type="entry name" value="Metallo-dependent phosphatases"/>
    <property type="match status" value="1"/>
</dbReference>
<protein>
    <submittedName>
        <fullName evidence="6">Phosphodiesterase</fullName>
    </submittedName>
</protein>
<keyword evidence="2" id="KW-0378">Hydrolase</keyword>
<dbReference type="EMBL" id="JAWLIP010000006">
    <property type="protein sequence ID" value="MDV6227395.1"/>
    <property type="molecule type" value="Genomic_DNA"/>
</dbReference>
<dbReference type="InterPro" id="IPR029052">
    <property type="entry name" value="Metallo-depent_PP-like"/>
</dbReference>
<dbReference type="RefSeq" id="WP_317561669.1">
    <property type="nucleotide sequence ID" value="NZ_JAWLIP010000006.1"/>
</dbReference>
<sequence length="265" mass="27489">MARILQLTDLHLVAPGVLVSSVLDTGALLRDAVDLLLKLLPQIGPLDAVLVTGDVSDDGSPESYVAARGALDRLGLPLLVVPGNHDDRENLRAAFGDMAGMPQNGLIDWSVDVAGTPVIGLDTLVEGQGGGLLRPESLALLATALERAGTHDVLIALHHPPIRTGIRFMDAIGLANADALAEILNEFDGTARIVAGHVHGVYQGRIGRHTVLAAPSVCSAFALDCRADAPVGFMTGPRGCAVIDTAPDGAWTTIPLESANGPFSF</sequence>
<evidence type="ECO:0000313" key="6">
    <source>
        <dbReference type="EMBL" id="MDV6227395.1"/>
    </source>
</evidence>
<dbReference type="CDD" id="cd07402">
    <property type="entry name" value="MPP_GpdQ"/>
    <property type="match status" value="1"/>
</dbReference>
<evidence type="ECO:0000256" key="2">
    <source>
        <dbReference type="ARBA" id="ARBA00022801"/>
    </source>
</evidence>
<comment type="caution">
    <text evidence="6">The sequence shown here is derived from an EMBL/GenBank/DDBJ whole genome shotgun (WGS) entry which is preliminary data.</text>
</comment>
<gene>
    <name evidence="6" type="ORF">R2G56_13940</name>
</gene>
<dbReference type="Gene3D" id="3.60.21.10">
    <property type="match status" value="1"/>
</dbReference>
<accession>A0ABU4AMD3</accession>
<dbReference type="InterPro" id="IPR050884">
    <property type="entry name" value="CNP_phosphodiesterase-III"/>
</dbReference>
<evidence type="ECO:0000259" key="5">
    <source>
        <dbReference type="Pfam" id="PF00149"/>
    </source>
</evidence>
<evidence type="ECO:0000256" key="3">
    <source>
        <dbReference type="ARBA" id="ARBA00023004"/>
    </source>
</evidence>
<dbReference type="InterPro" id="IPR004843">
    <property type="entry name" value="Calcineurin-like_PHP"/>
</dbReference>
<reference evidence="6 7" key="1">
    <citation type="submission" date="2023-10" db="EMBL/GenBank/DDBJ databases">
        <authorList>
            <person name="Venkata Ramana C."/>
            <person name="Sasikala C."/>
            <person name="Dhurka M."/>
        </authorList>
    </citation>
    <scope>NUCLEOTIDE SEQUENCE [LARGE SCALE GENOMIC DNA]</scope>
    <source>
        <strain evidence="6 7">KCTC 32151</strain>
    </source>
</reference>
<dbReference type="Pfam" id="PF00149">
    <property type="entry name" value="Metallophos"/>
    <property type="match status" value="1"/>
</dbReference>
<keyword evidence="7" id="KW-1185">Reference proteome</keyword>
<keyword evidence="1" id="KW-0479">Metal-binding</keyword>
<proteinExistence type="inferred from homology"/>
<name>A0ABU4AMD3_9HYPH</name>
<keyword evidence="3" id="KW-0408">Iron</keyword>
<comment type="similarity">
    <text evidence="4">Belongs to the cyclic nucleotide phosphodiesterase class-III family.</text>
</comment>
<dbReference type="PANTHER" id="PTHR42988">
    <property type="entry name" value="PHOSPHOHYDROLASE"/>
    <property type="match status" value="1"/>
</dbReference>
<dbReference type="InterPro" id="IPR026575">
    <property type="entry name" value="GpdQ/CpdA-like"/>
</dbReference>
<evidence type="ECO:0000313" key="7">
    <source>
        <dbReference type="Proteomes" id="UP001185659"/>
    </source>
</evidence>
<dbReference type="Proteomes" id="UP001185659">
    <property type="component" value="Unassembled WGS sequence"/>
</dbReference>
<feature type="domain" description="Calcineurin-like phosphoesterase" evidence="5">
    <location>
        <begin position="3"/>
        <end position="199"/>
    </location>
</feature>
<dbReference type="PANTHER" id="PTHR42988:SF2">
    <property type="entry name" value="CYCLIC NUCLEOTIDE PHOSPHODIESTERASE CBUA0032-RELATED"/>
    <property type="match status" value="1"/>
</dbReference>
<evidence type="ECO:0000256" key="1">
    <source>
        <dbReference type="ARBA" id="ARBA00022723"/>
    </source>
</evidence>
<organism evidence="6 7">
    <name type="scientific">Nitratireductor aquimarinus</name>
    <dbReference type="NCBI Taxonomy" id="889300"/>
    <lineage>
        <taxon>Bacteria</taxon>
        <taxon>Pseudomonadati</taxon>
        <taxon>Pseudomonadota</taxon>
        <taxon>Alphaproteobacteria</taxon>
        <taxon>Hyphomicrobiales</taxon>
        <taxon>Phyllobacteriaceae</taxon>
        <taxon>Nitratireductor</taxon>
    </lineage>
</organism>